<evidence type="ECO:0000256" key="9">
    <source>
        <dbReference type="HAMAP-Rule" id="MF_00097"/>
    </source>
</evidence>
<evidence type="ECO:0000256" key="2">
    <source>
        <dbReference type="ARBA" id="ARBA00022679"/>
    </source>
</evidence>
<keyword evidence="2 9" id="KW-0808">Transferase</keyword>
<keyword evidence="3 9" id="KW-0479">Metal-binding</keyword>
<feature type="binding site" evidence="9">
    <location>
        <position position="170"/>
    </location>
    <ligand>
        <name>2-[(2R,5Z)-2-carboxy-4-methylthiazol-5(2H)-ylidene]ethyl phosphate</name>
        <dbReference type="ChEBI" id="CHEBI:62899"/>
    </ligand>
</feature>
<feature type="binding site" evidence="9">
    <location>
        <position position="142"/>
    </location>
    <ligand>
        <name>4-amino-2-methyl-5-(diphosphooxymethyl)pyrimidine</name>
        <dbReference type="ChEBI" id="CHEBI:57841"/>
    </ligand>
</feature>
<comment type="catalytic activity">
    <reaction evidence="7 9 10">
        <text>2-(2-carboxy-4-methylthiazol-5-yl)ethyl phosphate + 4-amino-2-methyl-5-(diphosphooxymethyl)pyrimidine + 2 H(+) = thiamine phosphate + CO2 + diphosphate</text>
        <dbReference type="Rhea" id="RHEA:47848"/>
        <dbReference type="ChEBI" id="CHEBI:15378"/>
        <dbReference type="ChEBI" id="CHEBI:16526"/>
        <dbReference type="ChEBI" id="CHEBI:33019"/>
        <dbReference type="ChEBI" id="CHEBI:37575"/>
        <dbReference type="ChEBI" id="CHEBI:57841"/>
        <dbReference type="ChEBI" id="CHEBI:62890"/>
        <dbReference type="EC" id="2.5.1.3"/>
    </reaction>
</comment>
<feature type="binding site" evidence="9">
    <location>
        <begin position="139"/>
        <end position="141"/>
    </location>
    <ligand>
        <name>2-[(2R,5Z)-2-carboxy-4-methylthiazol-5(2H)-ylidene]ethyl phosphate</name>
        <dbReference type="ChEBI" id="CHEBI:62899"/>
    </ligand>
</feature>
<accession>A0A1F7R9U3</accession>
<sequence>MNNKKDLIDKLKLYLVTDRKIAKLPLTSVIREALRGGVRAVQLREKDLSSRELYDLAKKIRKITREKKALFFINDRIDIALAAGADGVHLGWQSVPADKARKLTGNKFIIGVSTHSLKEALRAQKEGADYITFGPVYQTPSKEGLVDFKGPGAVKRVREKINIPLIAIGGIKEVNARDVVLMGADGIAVISAIMADGKPYMAARRLVDEL</sequence>
<dbReference type="NCBIfam" id="TIGR00693">
    <property type="entry name" value="thiE"/>
    <property type="match status" value="1"/>
</dbReference>
<evidence type="ECO:0000256" key="8">
    <source>
        <dbReference type="ARBA" id="ARBA00047883"/>
    </source>
</evidence>
<evidence type="ECO:0000256" key="11">
    <source>
        <dbReference type="RuleBase" id="RU004253"/>
    </source>
</evidence>
<gene>
    <name evidence="9" type="primary">thiE</name>
    <name evidence="13" type="ORF">A2042_10055</name>
</gene>
<dbReference type="InterPro" id="IPR034291">
    <property type="entry name" value="TMP_synthase"/>
</dbReference>
<dbReference type="GO" id="GO:0009229">
    <property type="term" value="P:thiamine diphosphate biosynthetic process"/>
    <property type="evidence" value="ECO:0007669"/>
    <property type="project" value="UniProtKB-UniRule"/>
</dbReference>
<comment type="caution">
    <text evidence="9">Lacks conserved residue(s) required for the propagation of feature annotation.</text>
</comment>
<evidence type="ECO:0000259" key="12">
    <source>
        <dbReference type="Pfam" id="PF02581"/>
    </source>
</evidence>
<dbReference type="GO" id="GO:0004789">
    <property type="term" value="F:thiamine-phosphate diphosphorylase activity"/>
    <property type="evidence" value="ECO:0007669"/>
    <property type="project" value="UniProtKB-UniRule"/>
</dbReference>
<dbReference type="InterPro" id="IPR013785">
    <property type="entry name" value="Aldolase_TIM"/>
</dbReference>
<dbReference type="GO" id="GO:0000287">
    <property type="term" value="F:magnesium ion binding"/>
    <property type="evidence" value="ECO:0007669"/>
    <property type="project" value="UniProtKB-UniRule"/>
</dbReference>
<proteinExistence type="inferred from homology"/>
<dbReference type="Proteomes" id="UP000178526">
    <property type="component" value="Unassembled WGS sequence"/>
</dbReference>
<comment type="pathway">
    <text evidence="1 9 11">Cofactor biosynthesis; thiamine diphosphate biosynthesis; thiamine phosphate from 4-amino-2-methyl-5-diphosphomethylpyrimidine and 4-methyl-5-(2-phosphoethyl)-thiazole: step 1/1.</text>
</comment>
<evidence type="ECO:0000256" key="6">
    <source>
        <dbReference type="ARBA" id="ARBA00047334"/>
    </source>
</evidence>
<dbReference type="AlphaFoldDB" id="A0A1F7R9U3"/>
<feature type="binding site" evidence="9">
    <location>
        <position position="113"/>
    </location>
    <ligand>
        <name>4-amino-2-methyl-5-(diphosphooxymethyl)pyrimidine</name>
        <dbReference type="ChEBI" id="CHEBI:57841"/>
    </ligand>
</feature>
<feature type="domain" description="Thiamine phosphate synthase/TenI" evidence="12">
    <location>
        <begin position="13"/>
        <end position="193"/>
    </location>
</feature>
<name>A0A1F7R9U3_9BACT</name>
<dbReference type="FunFam" id="3.20.20.70:FF:000096">
    <property type="entry name" value="Thiamine-phosphate synthase"/>
    <property type="match status" value="1"/>
</dbReference>
<protein>
    <recommendedName>
        <fullName evidence="9">Thiamine-phosphate synthase</fullName>
        <shortName evidence="9">TP synthase</shortName>
        <shortName evidence="9">TPS</shortName>
        <ecNumber evidence="9">2.5.1.3</ecNumber>
    </recommendedName>
    <alternativeName>
        <fullName evidence="9">Thiamine-phosphate pyrophosphorylase</fullName>
        <shortName evidence="9">TMP pyrophosphorylase</shortName>
        <shortName evidence="9">TMP-PPase</shortName>
    </alternativeName>
</protein>
<dbReference type="UniPathway" id="UPA00060">
    <property type="reaction ID" value="UER00141"/>
</dbReference>
<evidence type="ECO:0000313" key="14">
    <source>
        <dbReference type="Proteomes" id="UP000178526"/>
    </source>
</evidence>
<keyword evidence="5 9" id="KW-0784">Thiamine biosynthesis</keyword>
<comment type="cofactor">
    <cofactor evidence="9">
        <name>Mg(2+)</name>
        <dbReference type="ChEBI" id="CHEBI:18420"/>
    </cofactor>
    <text evidence="9">Binds 1 Mg(2+) ion per subunit.</text>
</comment>
<feature type="binding site" evidence="9">
    <location>
        <begin position="190"/>
        <end position="191"/>
    </location>
    <ligand>
        <name>2-[(2R,5Z)-2-carboxy-4-methylthiazol-5(2H)-ylidene]ethyl phosphate</name>
        <dbReference type="ChEBI" id="CHEBI:62899"/>
    </ligand>
</feature>
<comment type="catalytic activity">
    <reaction evidence="6 9 10">
        <text>4-methyl-5-(2-phosphooxyethyl)-thiazole + 4-amino-2-methyl-5-(diphosphooxymethyl)pyrimidine + H(+) = thiamine phosphate + diphosphate</text>
        <dbReference type="Rhea" id="RHEA:22328"/>
        <dbReference type="ChEBI" id="CHEBI:15378"/>
        <dbReference type="ChEBI" id="CHEBI:33019"/>
        <dbReference type="ChEBI" id="CHEBI:37575"/>
        <dbReference type="ChEBI" id="CHEBI:57841"/>
        <dbReference type="ChEBI" id="CHEBI:58296"/>
        <dbReference type="EC" id="2.5.1.3"/>
    </reaction>
</comment>
<organism evidence="13 14">
    <name type="scientific">Candidatus Schekmanbacteria bacterium GWA2_38_11</name>
    <dbReference type="NCBI Taxonomy" id="1817876"/>
    <lineage>
        <taxon>Bacteria</taxon>
        <taxon>Candidatus Schekmaniibacteriota</taxon>
    </lineage>
</organism>
<dbReference type="PANTHER" id="PTHR20857">
    <property type="entry name" value="THIAMINE-PHOSPHATE PYROPHOSPHORYLASE"/>
    <property type="match status" value="1"/>
</dbReference>
<dbReference type="Pfam" id="PF02581">
    <property type="entry name" value="TMP-TENI"/>
    <property type="match status" value="1"/>
</dbReference>
<dbReference type="InterPro" id="IPR036206">
    <property type="entry name" value="ThiamineP_synth_sf"/>
</dbReference>
<comment type="catalytic activity">
    <reaction evidence="8 9 10">
        <text>2-[(2R,5Z)-2-carboxy-4-methylthiazol-5(2H)-ylidene]ethyl phosphate + 4-amino-2-methyl-5-(diphosphooxymethyl)pyrimidine + 2 H(+) = thiamine phosphate + CO2 + diphosphate</text>
        <dbReference type="Rhea" id="RHEA:47844"/>
        <dbReference type="ChEBI" id="CHEBI:15378"/>
        <dbReference type="ChEBI" id="CHEBI:16526"/>
        <dbReference type="ChEBI" id="CHEBI:33019"/>
        <dbReference type="ChEBI" id="CHEBI:37575"/>
        <dbReference type="ChEBI" id="CHEBI:57841"/>
        <dbReference type="ChEBI" id="CHEBI:62899"/>
        <dbReference type="EC" id="2.5.1.3"/>
    </reaction>
</comment>
<evidence type="ECO:0000256" key="1">
    <source>
        <dbReference type="ARBA" id="ARBA00005165"/>
    </source>
</evidence>
<feature type="binding site" evidence="9">
    <location>
        <begin position="42"/>
        <end position="46"/>
    </location>
    <ligand>
        <name>4-amino-2-methyl-5-(diphosphooxymethyl)pyrimidine</name>
        <dbReference type="ChEBI" id="CHEBI:57841"/>
    </ligand>
</feature>
<comment type="similarity">
    <text evidence="9 10">Belongs to the thiamine-phosphate synthase family.</text>
</comment>
<dbReference type="InterPro" id="IPR022998">
    <property type="entry name" value="ThiamineP_synth_TenI"/>
</dbReference>
<dbReference type="GO" id="GO:0005737">
    <property type="term" value="C:cytoplasm"/>
    <property type="evidence" value="ECO:0007669"/>
    <property type="project" value="TreeGrafter"/>
</dbReference>
<dbReference type="Gene3D" id="3.20.20.70">
    <property type="entry name" value="Aldolase class I"/>
    <property type="match status" value="1"/>
</dbReference>
<dbReference type="EC" id="2.5.1.3" evidence="9"/>
<feature type="binding site" evidence="9">
    <location>
        <position position="75"/>
    </location>
    <ligand>
        <name>Mg(2+)</name>
        <dbReference type="ChEBI" id="CHEBI:18420"/>
    </ligand>
</feature>
<comment type="caution">
    <text evidence="13">The sequence shown here is derived from an EMBL/GenBank/DDBJ whole genome shotgun (WGS) entry which is preliminary data.</text>
</comment>
<dbReference type="GO" id="GO:0009228">
    <property type="term" value="P:thiamine biosynthetic process"/>
    <property type="evidence" value="ECO:0007669"/>
    <property type="project" value="UniProtKB-KW"/>
</dbReference>
<keyword evidence="4 9" id="KW-0460">Magnesium</keyword>
<evidence type="ECO:0000256" key="7">
    <source>
        <dbReference type="ARBA" id="ARBA00047851"/>
    </source>
</evidence>
<dbReference type="SUPFAM" id="SSF51391">
    <property type="entry name" value="Thiamin phosphate synthase"/>
    <property type="match status" value="1"/>
</dbReference>
<evidence type="ECO:0000256" key="3">
    <source>
        <dbReference type="ARBA" id="ARBA00022723"/>
    </source>
</evidence>
<evidence type="ECO:0000256" key="10">
    <source>
        <dbReference type="RuleBase" id="RU003826"/>
    </source>
</evidence>
<dbReference type="PANTHER" id="PTHR20857:SF15">
    <property type="entry name" value="THIAMINE-PHOSPHATE SYNTHASE"/>
    <property type="match status" value="1"/>
</dbReference>
<evidence type="ECO:0000313" key="13">
    <source>
        <dbReference type="EMBL" id="OGL38352.1"/>
    </source>
</evidence>
<evidence type="ECO:0000256" key="5">
    <source>
        <dbReference type="ARBA" id="ARBA00022977"/>
    </source>
</evidence>
<dbReference type="CDD" id="cd00564">
    <property type="entry name" value="TMP_TenI"/>
    <property type="match status" value="1"/>
</dbReference>
<comment type="function">
    <text evidence="9">Condenses 4-methyl-5-(beta-hydroxyethyl)thiazole monophosphate (THZ-P) and 2-methyl-4-amino-5-hydroxymethyl pyrimidine pyrophosphate (HMP-PP) to form thiamine monophosphate (TMP).</text>
</comment>
<feature type="binding site" evidence="9">
    <location>
        <position position="74"/>
    </location>
    <ligand>
        <name>4-amino-2-methyl-5-(diphosphooxymethyl)pyrimidine</name>
        <dbReference type="ChEBI" id="CHEBI:57841"/>
    </ligand>
</feature>
<dbReference type="EMBL" id="MGDB01000149">
    <property type="protein sequence ID" value="OGL38352.1"/>
    <property type="molecule type" value="Genomic_DNA"/>
</dbReference>
<reference evidence="13 14" key="1">
    <citation type="journal article" date="2016" name="Nat. Commun.">
        <title>Thousands of microbial genomes shed light on interconnected biogeochemical processes in an aquifer system.</title>
        <authorList>
            <person name="Anantharaman K."/>
            <person name="Brown C.T."/>
            <person name="Hug L.A."/>
            <person name="Sharon I."/>
            <person name="Castelle C.J."/>
            <person name="Probst A.J."/>
            <person name="Thomas B.C."/>
            <person name="Singh A."/>
            <person name="Wilkins M.J."/>
            <person name="Karaoz U."/>
            <person name="Brodie E.L."/>
            <person name="Williams K.H."/>
            <person name="Hubbard S.S."/>
            <person name="Banfield J.F."/>
        </authorList>
    </citation>
    <scope>NUCLEOTIDE SEQUENCE [LARGE SCALE GENOMIC DNA]</scope>
</reference>
<dbReference type="HAMAP" id="MF_00097">
    <property type="entry name" value="TMP_synthase"/>
    <property type="match status" value="1"/>
</dbReference>
<evidence type="ECO:0000256" key="4">
    <source>
        <dbReference type="ARBA" id="ARBA00022842"/>
    </source>
</evidence>